<dbReference type="PANTHER" id="PTHR46228:SF2">
    <property type="entry name" value="KELCH REPEAT PROTEIN (AFU_ORTHOLOGUE AFUA_4G14350)"/>
    <property type="match status" value="1"/>
</dbReference>
<feature type="compositionally biased region" description="Basic and acidic residues" evidence="3">
    <location>
        <begin position="709"/>
        <end position="718"/>
    </location>
</feature>
<reference evidence="5" key="2">
    <citation type="submission" date="2016-05" db="EMBL/GenBank/DDBJ databases">
        <title>Comparative analysis highlights variable genome content of wheat rusts and divergence of the mating loci.</title>
        <authorList>
            <person name="Cuomo C.A."/>
            <person name="Bakkeren G."/>
            <person name="Szabo L."/>
            <person name="Khalil H."/>
            <person name="Joly D."/>
            <person name="Goldberg J."/>
            <person name="Young S."/>
            <person name="Zeng Q."/>
            <person name="Fellers J."/>
        </authorList>
    </citation>
    <scope>NUCLEOTIDE SEQUENCE [LARGE SCALE GENOMIC DNA]</scope>
    <source>
        <strain evidence="5">1-1 BBBD Race 1</strain>
    </source>
</reference>
<keyword evidence="1" id="KW-0880">Kelch repeat</keyword>
<dbReference type="AlphaFoldDB" id="A0A180GFL0"/>
<name>A0A180GFL0_PUCT1</name>
<keyword evidence="7" id="KW-1185">Reference proteome</keyword>
<protein>
    <submittedName>
        <fullName evidence="5 6">Uncharacterized protein</fullName>
    </submittedName>
</protein>
<dbReference type="Proteomes" id="UP000005240">
    <property type="component" value="Unassembled WGS sequence"/>
</dbReference>
<keyword evidence="4" id="KW-1133">Transmembrane helix</keyword>
<dbReference type="EMBL" id="ADAS02000082">
    <property type="protein sequence ID" value="OAV91319.1"/>
    <property type="molecule type" value="Genomic_DNA"/>
</dbReference>
<dbReference type="PANTHER" id="PTHR46228">
    <property type="entry name" value="KELCH DOMAIN-CONTAINING PROTEIN"/>
    <property type="match status" value="1"/>
</dbReference>
<feature type="transmembrane region" description="Helical" evidence="4">
    <location>
        <begin position="554"/>
        <end position="579"/>
    </location>
</feature>
<accession>A0A180GFL0</accession>
<sequence length="1166" mass="123826">MASRTRTTGKRPWHIITLSTLLLPQNSHPQTISTNMPLPPMEWIKLSPAGTTSPPALSHGCLSGPTYNDPTSSLPGFNQAFLFGGRSAAGTANNGLFILDYASDTPRWSQPAPTTSTIFTSSPQPRSHLLCGWDSASNFRNQLNIYGGRSEDGQPLGDFWYYDPTNRFWAQPKDLQPTDHPPNYGALGGIDPSYLPAPPGTSNAIIYLGGANGSHATNTLTPSALSIDGQLGSNTNTITVNLTSLAPALTGNPAANNLYNGRWGATGTIMPGSKLVVFSGCNDDPGNEFRETVDPSCSLTNGGILSFESGFTASQLPTRPTPPRSSWAAFNYCPAPRVGGTMVANRNRFDSSYANQAIMIGGRTDSKNWDDQGGAKAGEVDVLDISSGVWARVLPMRRDNATFTQKEGLLALALPSRIGPSSASSDASRSPTDILVYGGIDTASGQASNELWILRLHPAKLTGNGTADGVTMAYMPSCVTPTPQNKRNTSKTTAGGGVPGSGSDASPGGLEAPSGHLIFSAVALAILMISLTVLRCEEPGKLSIRSRWRTPRLWLLIGAWHTLVTSCGLLALAVVVALFETRVSLPALSLARRGLFSGHTSYAKLGPKETLARSTHARLGLAIAIVGFVLVPALYLLSWLDESLEARRKKHQQSSADAGPRKLKAKGSPGGAGLTRRALERMVLLGRQPFGAKQPANNSSKEGSFGTEKQTDLADQHHSVPSTRPSSKRPPLAGAGSHEGHDSTSTSNTSTQLLSAPPPAEEDALQETLAAGAAVARKPSPSKLKLDHKPPERPLVRSPFAKVFHYIPGRRGSGSDPTDGHSSPAASVPSSAAPSPGFEVLNRRPPPRRPRPRASLDIMSDAGSSSSLSGDIHGRPSVTAERAVLDERAYGSAEGGDEVLVDEDDEEEEEDEEDDSVYKRRTKARRKLRRLADVILHLVVLAAAVFFVSACFVSPRPLRWLGALAIAFVVLVYATILWLAWNGLPSTESTLVIFVSILKDGSKSLMANDTLAGLGQFSSFQHQQQVAQQIISQGQQPHPGSVAGGGVGKRSTIGSRLHGLSFYGGSQAGTSVAHAGGPVAGYFHPYPHPDFVRAVDEPDPDHPGSLVLYDSHRLWAHSDDDHLHPPDLAADPPGPDGLPIRDSYLVDREVQIVTTAPKRVLAVVNR</sequence>
<feature type="compositionally biased region" description="Basic and acidic residues" evidence="3">
    <location>
        <begin position="784"/>
        <end position="795"/>
    </location>
</feature>
<evidence type="ECO:0000256" key="1">
    <source>
        <dbReference type="ARBA" id="ARBA00022441"/>
    </source>
</evidence>
<feature type="transmembrane region" description="Helical" evidence="4">
    <location>
        <begin position="931"/>
        <end position="955"/>
    </location>
</feature>
<feature type="region of interest" description="Disordered" evidence="3">
    <location>
        <begin position="891"/>
        <end position="918"/>
    </location>
</feature>
<dbReference type="STRING" id="630390.A0A180GFL0"/>
<feature type="region of interest" description="Disordered" evidence="3">
    <location>
        <begin position="651"/>
        <end position="675"/>
    </location>
</feature>
<feature type="region of interest" description="Disordered" evidence="3">
    <location>
        <begin position="479"/>
        <end position="507"/>
    </location>
</feature>
<dbReference type="EnsemblFungi" id="PTTG_27994-t43_1">
    <property type="protein sequence ID" value="PTTG_27994-t43_1-p1"/>
    <property type="gene ID" value="PTTG_27994"/>
</dbReference>
<evidence type="ECO:0000313" key="7">
    <source>
        <dbReference type="Proteomes" id="UP000005240"/>
    </source>
</evidence>
<dbReference type="VEuPathDB" id="FungiDB:PTTG_27994"/>
<feature type="transmembrane region" description="Helical" evidence="4">
    <location>
        <begin position="516"/>
        <end position="534"/>
    </location>
</feature>
<keyword evidence="2" id="KW-0677">Repeat</keyword>
<dbReference type="SUPFAM" id="SSF117281">
    <property type="entry name" value="Kelch motif"/>
    <property type="match status" value="1"/>
</dbReference>
<organism evidence="5">
    <name type="scientific">Puccinia triticina (isolate 1-1 / race 1 (BBBD))</name>
    <name type="common">Brown leaf rust fungus</name>
    <dbReference type="NCBI Taxonomy" id="630390"/>
    <lineage>
        <taxon>Eukaryota</taxon>
        <taxon>Fungi</taxon>
        <taxon>Dikarya</taxon>
        <taxon>Basidiomycota</taxon>
        <taxon>Pucciniomycotina</taxon>
        <taxon>Pucciniomycetes</taxon>
        <taxon>Pucciniales</taxon>
        <taxon>Pucciniaceae</taxon>
        <taxon>Puccinia</taxon>
    </lineage>
</organism>
<keyword evidence="4" id="KW-0812">Transmembrane</keyword>
<reference evidence="6 7" key="3">
    <citation type="journal article" date="2017" name="G3 (Bethesda)">
        <title>Comparative analysis highlights variable genome content of wheat rusts and divergence of the mating loci.</title>
        <authorList>
            <person name="Cuomo C.A."/>
            <person name="Bakkeren G."/>
            <person name="Khalil H.B."/>
            <person name="Panwar V."/>
            <person name="Joly D."/>
            <person name="Linning R."/>
            <person name="Sakthikumar S."/>
            <person name="Song X."/>
            <person name="Adiconis X."/>
            <person name="Fan L."/>
            <person name="Goldberg J.M."/>
            <person name="Levin J.Z."/>
            <person name="Young S."/>
            <person name="Zeng Q."/>
            <person name="Anikster Y."/>
            <person name="Bruce M."/>
            <person name="Wang M."/>
            <person name="Yin C."/>
            <person name="McCallum B."/>
            <person name="Szabo L.J."/>
            <person name="Hulbert S."/>
            <person name="Chen X."/>
            <person name="Fellers J.P."/>
        </authorList>
    </citation>
    <scope>NUCLEOTIDE SEQUENCE</scope>
    <source>
        <strain evidence="6">isolate 1-1 / race 1 (BBBD)</strain>
        <strain evidence="7">Isolate 1-1 / race 1 (BBBD)</strain>
    </source>
</reference>
<feature type="compositionally biased region" description="Acidic residues" evidence="3">
    <location>
        <begin position="895"/>
        <end position="915"/>
    </location>
</feature>
<keyword evidence="4" id="KW-0472">Membrane</keyword>
<feature type="compositionally biased region" description="Polar residues" evidence="3">
    <location>
        <begin position="479"/>
        <end position="493"/>
    </location>
</feature>
<evidence type="ECO:0000256" key="2">
    <source>
        <dbReference type="ARBA" id="ARBA00022737"/>
    </source>
</evidence>
<feature type="transmembrane region" description="Helical" evidence="4">
    <location>
        <begin position="961"/>
        <end position="981"/>
    </location>
</feature>
<dbReference type="InterPro" id="IPR015915">
    <property type="entry name" value="Kelch-typ_b-propeller"/>
</dbReference>
<evidence type="ECO:0000313" key="6">
    <source>
        <dbReference type="EnsemblFungi" id="PTTG_27994-t43_1-p1"/>
    </source>
</evidence>
<evidence type="ECO:0000256" key="3">
    <source>
        <dbReference type="SAM" id="MobiDB-lite"/>
    </source>
</evidence>
<dbReference type="Gene3D" id="2.120.10.80">
    <property type="entry name" value="Kelch-type beta propeller"/>
    <property type="match status" value="2"/>
</dbReference>
<dbReference type="OrthoDB" id="10250130at2759"/>
<evidence type="ECO:0000313" key="5">
    <source>
        <dbReference type="EMBL" id="OAV91319.1"/>
    </source>
</evidence>
<reference evidence="5" key="1">
    <citation type="submission" date="2009-11" db="EMBL/GenBank/DDBJ databases">
        <authorList>
            <consortium name="The Broad Institute Genome Sequencing Platform"/>
            <person name="Ward D."/>
            <person name="Feldgarden M."/>
            <person name="Earl A."/>
            <person name="Young S.K."/>
            <person name="Zeng Q."/>
            <person name="Koehrsen M."/>
            <person name="Alvarado L."/>
            <person name="Berlin A."/>
            <person name="Bochicchio J."/>
            <person name="Borenstein D."/>
            <person name="Chapman S.B."/>
            <person name="Chen Z."/>
            <person name="Engels R."/>
            <person name="Freedman E."/>
            <person name="Gellesch M."/>
            <person name="Goldberg J."/>
            <person name="Griggs A."/>
            <person name="Gujja S."/>
            <person name="Heilman E."/>
            <person name="Heiman D."/>
            <person name="Hepburn T."/>
            <person name="Howarth C."/>
            <person name="Jen D."/>
            <person name="Larson L."/>
            <person name="Lewis B."/>
            <person name="Mehta T."/>
            <person name="Park D."/>
            <person name="Pearson M."/>
            <person name="Roberts A."/>
            <person name="Saif S."/>
            <person name="Shea T."/>
            <person name="Shenoy N."/>
            <person name="Sisk P."/>
            <person name="Stolte C."/>
            <person name="Sykes S."/>
            <person name="Thomson T."/>
            <person name="Walk T."/>
            <person name="White J."/>
            <person name="Yandava C."/>
            <person name="Izard J."/>
            <person name="Baranova O.V."/>
            <person name="Blanton J.M."/>
            <person name="Tanner A.C."/>
            <person name="Dewhirst F.E."/>
            <person name="Haas B."/>
            <person name="Nusbaum C."/>
            <person name="Birren B."/>
        </authorList>
    </citation>
    <scope>NUCLEOTIDE SEQUENCE [LARGE SCALE GENOMIC DNA]</scope>
    <source>
        <strain evidence="5">1-1 BBBD Race 1</strain>
    </source>
</reference>
<feature type="compositionally biased region" description="Low complexity" evidence="3">
    <location>
        <begin position="822"/>
        <end position="836"/>
    </location>
</feature>
<evidence type="ECO:0000256" key="4">
    <source>
        <dbReference type="SAM" id="Phobius"/>
    </source>
</evidence>
<gene>
    <name evidence="5" type="ORF">PTTG_27994</name>
</gene>
<reference evidence="6" key="4">
    <citation type="submission" date="2025-05" db="UniProtKB">
        <authorList>
            <consortium name="EnsemblFungi"/>
        </authorList>
    </citation>
    <scope>IDENTIFICATION</scope>
    <source>
        <strain evidence="6">isolate 1-1 / race 1 (BBBD)</strain>
    </source>
</reference>
<feature type="transmembrane region" description="Helical" evidence="4">
    <location>
        <begin position="619"/>
        <end position="640"/>
    </location>
</feature>
<feature type="compositionally biased region" description="Low complexity" evidence="3">
    <location>
        <begin position="853"/>
        <end position="871"/>
    </location>
</feature>
<proteinExistence type="predicted"/>
<feature type="region of interest" description="Disordered" evidence="3">
    <location>
        <begin position="687"/>
        <end position="876"/>
    </location>
</feature>